<dbReference type="Proteomes" id="UP000826725">
    <property type="component" value="Chromosome"/>
</dbReference>
<gene>
    <name evidence="5" type="ORF">DGMP_31240</name>
</gene>
<dbReference type="InterPro" id="IPR005702">
    <property type="entry name" value="Wzc-like_C"/>
</dbReference>
<evidence type="ECO:0000256" key="3">
    <source>
        <dbReference type="SAM" id="MobiDB-lite"/>
    </source>
</evidence>
<keyword evidence="2" id="KW-0067">ATP-binding</keyword>
<dbReference type="CDD" id="cd05387">
    <property type="entry name" value="BY-kinase"/>
    <property type="match status" value="1"/>
</dbReference>
<reference evidence="5" key="1">
    <citation type="submission" date="2020-09" db="EMBL/GenBank/DDBJ databases">
        <title>Desulfogranum mesoprofundum gen. nov., sp. nov., a novel mesophilic, sulfate-reducing chemolithoautotroph isolated from a deep-sea hydrothermal vent chimney in the Suiyo Seamount.</title>
        <authorList>
            <person name="Hashimoto Y."/>
            <person name="Nakagawa S."/>
        </authorList>
    </citation>
    <scope>NUCLEOTIDE SEQUENCE</scope>
    <source>
        <strain evidence="5">KT2</strain>
    </source>
</reference>
<proteinExistence type="predicted"/>
<feature type="compositionally biased region" description="Basic and acidic residues" evidence="3">
    <location>
        <begin position="7"/>
        <end position="25"/>
    </location>
</feature>
<evidence type="ECO:0000256" key="1">
    <source>
        <dbReference type="ARBA" id="ARBA00022741"/>
    </source>
</evidence>
<name>A0A8D5FKT9_9BACT</name>
<feature type="domain" description="CobQ/CobB/MinD/ParA nucleotide binding" evidence="4">
    <location>
        <begin position="85"/>
        <end position="264"/>
    </location>
</feature>
<keyword evidence="6" id="KW-1185">Reference proteome</keyword>
<feature type="region of interest" description="Disordered" evidence="3">
    <location>
        <begin position="1"/>
        <end position="38"/>
    </location>
</feature>
<dbReference type="NCBIfam" id="TIGR01007">
    <property type="entry name" value="eps_fam"/>
    <property type="match status" value="1"/>
</dbReference>
<keyword evidence="1" id="KW-0547">Nucleotide-binding</keyword>
<dbReference type="EMBL" id="AP024086">
    <property type="protein sequence ID" value="BCL62431.1"/>
    <property type="molecule type" value="Genomic_DNA"/>
</dbReference>
<dbReference type="GO" id="GO:0005524">
    <property type="term" value="F:ATP binding"/>
    <property type="evidence" value="ECO:0007669"/>
    <property type="project" value="UniProtKB-KW"/>
</dbReference>
<dbReference type="KEGG" id="dbk:DGMP_31240"/>
<evidence type="ECO:0000313" key="5">
    <source>
        <dbReference type="EMBL" id="BCL62431.1"/>
    </source>
</evidence>
<protein>
    <recommendedName>
        <fullName evidence="4">CobQ/CobB/MinD/ParA nucleotide binding domain-containing protein</fullName>
    </recommendedName>
</protein>
<dbReference type="InterPro" id="IPR050445">
    <property type="entry name" value="Bact_polysacc_biosynth/exp"/>
</dbReference>
<accession>A0A8D5FKT9</accession>
<dbReference type="Pfam" id="PF01656">
    <property type="entry name" value="CbiA"/>
    <property type="match status" value="1"/>
</dbReference>
<dbReference type="GO" id="GO:0005886">
    <property type="term" value="C:plasma membrane"/>
    <property type="evidence" value="ECO:0007669"/>
    <property type="project" value="TreeGrafter"/>
</dbReference>
<dbReference type="AlphaFoldDB" id="A0A8D5FKT9"/>
<dbReference type="PANTHER" id="PTHR32309">
    <property type="entry name" value="TYROSINE-PROTEIN KINASE"/>
    <property type="match status" value="1"/>
</dbReference>
<evidence type="ECO:0000256" key="2">
    <source>
        <dbReference type="ARBA" id="ARBA00022840"/>
    </source>
</evidence>
<sequence>MGNMSDILEKSGVDLGGGEKQDPSRPGKASSGKKAAEKDSFYSAGAWDERLLKVTNENKEASESFRILRSRILYPGEGQKRPQTIMVTSNAPEEGKSFVSANLAITMARGLDQYSLLVDCDLRRPSVASLFGLSSVCRNGLTDYLRDGVDLAELIFKTTVDKLSIIPSGDCPVNPAELLASARMSDLVDELSGRYSDRFVIFDSPPYLLASESNVLAKEVDAVVLVVGYGKSDRTKVKTMIEQIGQEKIIGIVFNGMKSSYLKQKILGSYNSYSKYSSVEESNSKKKVSM</sequence>
<organism evidence="5 6">
    <name type="scientific">Desulfomarina profundi</name>
    <dbReference type="NCBI Taxonomy" id="2772557"/>
    <lineage>
        <taxon>Bacteria</taxon>
        <taxon>Pseudomonadati</taxon>
        <taxon>Thermodesulfobacteriota</taxon>
        <taxon>Desulfobulbia</taxon>
        <taxon>Desulfobulbales</taxon>
        <taxon>Desulfobulbaceae</taxon>
        <taxon>Desulfomarina</taxon>
    </lineage>
</organism>
<dbReference type="RefSeq" id="WP_228854790.1">
    <property type="nucleotide sequence ID" value="NZ_AP024086.1"/>
</dbReference>
<evidence type="ECO:0000313" key="6">
    <source>
        <dbReference type="Proteomes" id="UP000826725"/>
    </source>
</evidence>
<dbReference type="GO" id="GO:0004713">
    <property type="term" value="F:protein tyrosine kinase activity"/>
    <property type="evidence" value="ECO:0007669"/>
    <property type="project" value="TreeGrafter"/>
</dbReference>
<dbReference type="PANTHER" id="PTHR32309:SF13">
    <property type="entry name" value="FERRIC ENTEROBACTIN TRANSPORT PROTEIN FEPE"/>
    <property type="match status" value="1"/>
</dbReference>
<dbReference type="InterPro" id="IPR002586">
    <property type="entry name" value="CobQ/CobB/MinD/ParA_Nub-bd_dom"/>
</dbReference>
<evidence type="ECO:0000259" key="4">
    <source>
        <dbReference type="Pfam" id="PF01656"/>
    </source>
</evidence>